<keyword evidence="2" id="KW-1133">Transmembrane helix</keyword>
<keyword evidence="4" id="KW-1185">Reference proteome</keyword>
<evidence type="ECO:0000256" key="1">
    <source>
        <dbReference type="SAM" id="Coils"/>
    </source>
</evidence>
<evidence type="ECO:0000313" key="3">
    <source>
        <dbReference type="EMBL" id="ARN82150.1"/>
    </source>
</evidence>
<dbReference type="RefSeq" id="WP_085772272.1">
    <property type="nucleotide sequence ID" value="NZ_AP027149.1"/>
</dbReference>
<feature type="coiled-coil region" evidence="1">
    <location>
        <begin position="28"/>
        <end position="60"/>
    </location>
</feature>
<dbReference type="EMBL" id="CP019948">
    <property type="protein sequence ID" value="ARN82150.1"/>
    <property type="molecule type" value="Genomic_DNA"/>
</dbReference>
<dbReference type="STRING" id="655015.B1812_14865"/>
<reference evidence="3 4" key="1">
    <citation type="submission" date="2017-02" db="EMBL/GenBank/DDBJ databases">
        <authorList>
            <person name="Peterson S.W."/>
        </authorList>
    </citation>
    <scope>NUCLEOTIDE SEQUENCE [LARGE SCALE GENOMIC DNA]</scope>
    <source>
        <strain evidence="3 4">S285</strain>
    </source>
</reference>
<keyword evidence="1" id="KW-0175">Coiled coil</keyword>
<dbReference type="AlphaFoldDB" id="A0A1W6MX18"/>
<organism evidence="3 4">
    <name type="scientific">Methylocystis bryophila</name>
    <dbReference type="NCBI Taxonomy" id="655015"/>
    <lineage>
        <taxon>Bacteria</taxon>
        <taxon>Pseudomonadati</taxon>
        <taxon>Pseudomonadota</taxon>
        <taxon>Alphaproteobacteria</taxon>
        <taxon>Hyphomicrobiales</taxon>
        <taxon>Methylocystaceae</taxon>
        <taxon>Methylocystis</taxon>
    </lineage>
</organism>
<proteinExistence type="predicted"/>
<accession>A0A1W6MX18</accession>
<feature type="transmembrane region" description="Helical" evidence="2">
    <location>
        <begin position="70"/>
        <end position="93"/>
    </location>
</feature>
<evidence type="ECO:0000256" key="2">
    <source>
        <dbReference type="SAM" id="Phobius"/>
    </source>
</evidence>
<dbReference type="KEGG" id="mbry:B1812_14865"/>
<dbReference type="Proteomes" id="UP000193978">
    <property type="component" value="Chromosome"/>
</dbReference>
<evidence type="ECO:0000313" key="4">
    <source>
        <dbReference type="Proteomes" id="UP000193978"/>
    </source>
</evidence>
<dbReference type="OrthoDB" id="9873403at2"/>
<keyword evidence="2" id="KW-0472">Membrane</keyword>
<protein>
    <submittedName>
        <fullName evidence="3">Uncharacterized protein</fullName>
    </submittedName>
</protein>
<sequence>MRDEDFCPMPNAECYRDIGALGARLDEIEKARLEREAMANEAAREREARIDAQLAELNVKMDAINGERQTLVGVIWAIRIIFGAAGVALIYLLSNGAPSWLKRALQ</sequence>
<name>A0A1W6MX18_9HYPH</name>
<keyword evidence="2" id="KW-0812">Transmembrane</keyword>
<gene>
    <name evidence="3" type="ORF">B1812_14865</name>
</gene>